<evidence type="ECO:0000256" key="6">
    <source>
        <dbReference type="PROSITE-ProRule" id="PRU00089"/>
    </source>
</evidence>
<proteinExistence type="predicted"/>
<keyword evidence="4" id="KW-0804">Transcription</keyword>
<keyword evidence="9" id="KW-1185">Reference proteome</keyword>
<organism evidence="8 9">
    <name type="scientific">Periconia macrospinosa</name>
    <dbReference type="NCBI Taxonomy" id="97972"/>
    <lineage>
        <taxon>Eukaryota</taxon>
        <taxon>Fungi</taxon>
        <taxon>Dikarya</taxon>
        <taxon>Ascomycota</taxon>
        <taxon>Pezizomycotina</taxon>
        <taxon>Dothideomycetes</taxon>
        <taxon>Pleosporomycetidae</taxon>
        <taxon>Pleosporales</taxon>
        <taxon>Massarineae</taxon>
        <taxon>Periconiaceae</taxon>
        <taxon>Periconia</taxon>
    </lineage>
</organism>
<feature type="DNA-binding region" description="Fork-head" evidence="6">
    <location>
        <begin position="56"/>
        <end position="119"/>
    </location>
</feature>
<dbReference type="PANTHER" id="PTHR45881:SF5">
    <property type="entry name" value="FORK-HEAD DOMAIN-CONTAINING PROTEIN"/>
    <property type="match status" value="1"/>
</dbReference>
<keyword evidence="3 6" id="KW-0238">DNA-binding</keyword>
<dbReference type="Proteomes" id="UP000244855">
    <property type="component" value="Unassembled WGS sequence"/>
</dbReference>
<dbReference type="STRING" id="97972.A0A2V1DMH1"/>
<sequence length="119" mass="13649">MGDDCEDFGSVLRHDEHAGYDRTYESDAPIRSLTHTGNGRALPHTYPTKYEDVTNAQEQPYAQLIYRALMEVPGHGMILREIYEWFERNTDKAADKNATGWQNSIRHNLSMNGGFEKVE</sequence>
<dbReference type="PRINTS" id="PR00053">
    <property type="entry name" value="FORKHEAD"/>
</dbReference>
<feature type="domain" description="Fork-head" evidence="7">
    <location>
        <begin position="56"/>
        <end position="119"/>
    </location>
</feature>
<dbReference type="SMART" id="SM00339">
    <property type="entry name" value="FH"/>
    <property type="match status" value="1"/>
</dbReference>
<feature type="non-terminal residue" evidence="8">
    <location>
        <position position="119"/>
    </location>
</feature>
<dbReference type="SUPFAM" id="SSF46785">
    <property type="entry name" value="Winged helix' DNA-binding domain"/>
    <property type="match status" value="1"/>
</dbReference>
<evidence type="ECO:0000256" key="5">
    <source>
        <dbReference type="ARBA" id="ARBA00023242"/>
    </source>
</evidence>
<gene>
    <name evidence="8" type="ORF">DM02DRAFT_595386</name>
</gene>
<keyword evidence="5 6" id="KW-0539">Nucleus</keyword>
<reference evidence="8 9" key="1">
    <citation type="journal article" date="2018" name="Sci. Rep.">
        <title>Comparative genomics provides insights into the lifestyle and reveals functional heterogeneity of dark septate endophytic fungi.</title>
        <authorList>
            <person name="Knapp D.G."/>
            <person name="Nemeth J.B."/>
            <person name="Barry K."/>
            <person name="Hainaut M."/>
            <person name="Henrissat B."/>
            <person name="Johnson J."/>
            <person name="Kuo A."/>
            <person name="Lim J.H.P."/>
            <person name="Lipzen A."/>
            <person name="Nolan M."/>
            <person name="Ohm R.A."/>
            <person name="Tamas L."/>
            <person name="Grigoriev I.V."/>
            <person name="Spatafora J.W."/>
            <person name="Nagy L.G."/>
            <person name="Kovacs G.M."/>
        </authorList>
    </citation>
    <scope>NUCLEOTIDE SEQUENCE [LARGE SCALE GENOMIC DNA]</scope>
    <source>
        <strain evidence="8 9">DSE2036</strain>
    </source>
</reference>
<keyword evidence="2" id="KW-0805">Transcription regulation</keyword>
<dbReference type="GO" id="GO:0000981">
    <property type="term" value="F:DNA-binding transcription factor activity, RNA polymerase II-specific"/>
    <property type="evidence" value="ECO:0007669"/>
    <property type="project" value="TreeGrafter"/>
</dbReference>
<dbReference type="PANTHER" id="PTHR45881">
    <property type="entry name" value="CHECKPOINT SUPPRESSOR 1-LIKE, ISOFORM A-RELATED"/>
    <property type="match status" value="1"/>
</dbReference>
<evidence type="ECO:0000256" key="4">
    <source>
        <dbReference type="ARBA" id="ARBA00023163"/>
    </source>
</evidence>
<accession>A0A2V1DMH1</accession>
<dbReference type="PROSITE" id="PS00658">
    <property type="entry name" value="FORK_HEAD_2"/>
    <property type="match status" value="1"/>
</dbReference>
<dbReference type="InterPro" id="IPR036388">
    <property type="entry name" value="WH-like_DNA-bd_sf"/>
</dbReference>
<evidence type="ECO:0000256" key="1">
    <source>
        <dbReference type="ARBA" id="ARBA00004123"/>
    </source>
</evidence>
<dbReference type="InterPro" id="IPR030456">
    <property type="entry name" value="TF_fork_head_CS_2"/>
</dbReference>
<dbReference type="InterPro" id="IPR001766">
    <property type="entry name" value="Fork_head_dom"/>
</dbReference>
<dbReference type="GO" id="GO:0005634">
    <property type="term" value="C:nucleus"/>
    <property type="evidence" value="ECO:0007669"/>
    <property type="project" value="UniProtKB-SubCell"/>
</dbReference>
<name>A0A2V1DMH1_9PLEO</name>
<dbReference type="InterPro" id="IPR036390">
    <property type="entry name" value="WH_DNA-bd_sf"/>
</dbReference>
<dbReference type="EMBL" id="KZ805405">
    <property type="protein sequence ID" value="PVH98833.1"/>
    <property type="molecule type" value="Genomic_DNA"/>
</dbReference>
<evidence type="ECO:0000313" key="8">
    <source>
        <dbReference type="EMBL" id="PVH98833.1"/>
    </source>
</evidence>
<evidence type="ECO:0000256" key="3">
    <source>
        <dbReference type="ARBA" id="ARBA00023125"/>
    </source>
</evidence>
<dbReference type="OrthoDB" id="5954824at2759"/>
<dbReference type="Gene3D" id="1.10.10.10">
    <property type="entry name" value="Winged helix-like DNA-binding domain superfamily/Winged helix DNA-binding domain"/>
    <property type="match status" value="1"/>
</dbReference>
<comment type="subcellular location">
    <subcellularLocation>
        <location evidence="1 6">Nucleus</location>
    </subcellularLocation>
</comment>
<evidence type="ECO:0000259" key="7">
    <source>
        <dbReference type="PROSITE" id="PS50039"/>
    </source>
</evidence>
<dbReference type="PROSITE" id="PS50039">
    <property type="entry name" value="FORK_HEAD_3"/>
    <property type="match status" value="1"/>
</dbReference>
<dbReference type="AlphaFoldDB" id="A0A2V1DMH1"/>
<dbReference type="GO" id="GO:0000978">
    <property type="term" value="F:RNA polymerase II cis-regulatory region sequence-specific DNA binding"/>
    <property type="evidence" value="ECO:0007669"/>
    <property type="project" value="TreeGrafter"/>
</dbReference>
<evidence type="ECO:0000313" key="9">
    <source>
        <dbReference type="Proteomes" id="UP000244855"/>
    </source>
</evidence>
<dbReference type="Pfam" id="PF00250">
    <property type="entry name" value="Forkhead"/>
    <property type="match status" value="1"/>
</dbReference>
<evidence type="ECO:0000256" key="2">
    <source>
        <dbReference type="ARBA" id="ARBA00023015"/>
    </source>
</evidence>
<protein>
    <submittedName>
        <fullName evidence="8">Winged helix DNA-binding domain-containing protein</fullName>
    </submittedName>
</protein>